<reference evidence="1" key="1">
    <citation type="journal article" date="2020" name="Nature">
        <title>Giant virus diversity and host interactions through global metagenomics.</title>
        <authorList>
            <person name="Schulz F."/>
            <person name="Roux S."/>
            <person name="Paez-Espino D."/>
            <person name="Jungbluth S."/>
            <person name="Walsh D.A."/>
            <person name="Denef V.J."/>
            <person name="McMahon K.D."/>
            <person name="Konstantinidis K.T."/>
            <person name="Eloe-Fadrosh E.A."/>
            <person name="Kyrpides N.C."/>
            <person name="Woyke T."/>
        </authorList>
    </citation>
    <scope>NUCLEOTIDE SEQUENCE</scope>
    <source>
        <strain evidence="1">GVMAG-M-3300024302-11</strain>
    </source>
</reference>
<name>A0A6C0IXH8_9ZZZZ</name>
<dbReference type="EMBL" id="MN740259">
    <property type="protein sequence ID" value="QHT96557.1"/>
    <property type="molecule type" value="Genomic_DNA"/>
</dbReference>
<dbReference type="AlphaFoldDB" id="A0A6C0IXH8"/>
<organism evidence="1">
    <name type="scientific">viral metagenome</name>
    <dbReference type="NCBI Taxonomy" id="1070528"/>
    <lineage>
        <taxon>unclassified sequences</taxon>
        <taxon>metagenomes</taxon>
        <taxon>organismal metagenomes</taxon>
    </lineage>
</organism>
<sequence length="85" mass="10034">MIVNNSCNNLTLNNVDFWGDSASINTNVKLCQCADDAPRDVPPNAPHDISHEFKKRLKIKSNRFKRLYYNNEETKEIKKNYRYDR</sequence>
<accession>A0A6C0IXH8</accession>
<protein>
    <submittedName>
        <fullName evidence="1">Uncharacterized protein</fullName>
    </submittedName>
</protein>
<evidence type="ECO:0000313" key="1">
    <source>
        <dbReference type="EMBL" id="QHT96557.1"/>
    </source>
</evidence>
<proteinExistence type="predicted"/>